<evidence type="ECO:0000256" key="1">
    <source>
        <dbReference type="SAM" id="MobiDB-lite"/>
    </source>
</evidence>
<feature type="transmembrane region" description="Helical" evidence="2">
    <location>
        <begin position="41"/>
        <end position="62"/>
    </location>
</feature>
<feature type="transmembrane region" description="Helical" evidence="2">
    <location>
        <begin position="231"/>
        <end position="254"/>
    </location>
</feature>
<feature type="compositionally biased region" description="Polar residues" evidence="1">
    <location>
        <begin position="262"/>
        <end position="275"/>
    </location>
</feature>
<proteinExistence type="predicted"/>
<keyword evidence="4" id="KW-1185">Reference proteome</keyword>
<dbReference type="Proteomes" id="UP000028045">
    <property type="component" value="Unassembled WGS sequence"/>
</dbReference>
<keyword evidence="2" id="KW-0472">Membrane</keyword>
<feature type="region of interest" description="Disordered" evidence="1">
    <location>
        <begin position="262"/>
        <end position="356"/>
    </location>
</feature>
<evidence type="ECO:0000313" key="4">
    <source>
        <dbReference type="Proteomes" id="UP000028045"/>
    </source>
</evidence>
<evidence type="ECO:0000256" key="2">
    <source>
        <dbReference type="SAM" id="Phobius"/>
    </source>
</evidence>
<feature type="transmembrane region" description="Helical" evidence="2">
    <location>
        <begin position="142"/>
        <end position="171"/>
    </location>
</feature>
<name>A0A084AY07_STACB</name>
<dbReference type="AlphaFoldDB" id="A0A084AY07"/>
<reference evidence="3 4" key="1">
    <citation type="journal article" date="2014" name="BMC Genomics">
        <title>Comparative genome sequencing reveals chemotype-specific gene clusters in the toxigenic black mold Stachybotrys.</title>
        <authorList>
            <person name="Semeiks J."/>
            <person name="Borek D."/>
            <person name="Otwinowski Z."/>
            <person name="Grishin N.V."/>
        </authorList>
    </citation>
    <scope>NUCLEOTIDE SEQUENCE [LARGE SCALE GENOMIC DNA]</scope>
    <source>
        <strain evidence="4">CBS 109288 / IBT 7711</strain>
    </source>
</reference>
<gene>
    <name evidence="3" type="ORF">S7711_03407</name>
</gene>
<keyword evidence="2" id="KW-0812">Transmembrane</keyword>
<accession>A0A084AY07</accession>
<feature type="transmembrane region" description="Helical" evidence="2">
    <location>
        <begin position="107"/>
        <end position="130"/>
    </location>
</feature>
<feature type="transmembrane region" description="Helical" evidence="2">
    <location>
        <begin position="196"/>
        <end position="215"/>
    </location>
</feature>
<feature type="compositionally biased region" description="Basic and acidic residues" evidence="1">
    <location>
        <begin position="346"/>
        <end position="356"/>
    </location>
</feature>
<dbReference type="HOGENOM" id="CLU_040838_1_0_1"/>
<feature type="transmembrane region" description="Helical" evidence="2">
    <location>
        <begin position="68"/>
        <end position="95"/>
    </location>
</feature>
<evidence type="ECO:0000313" key="3">
    <source>
        <dbReference type="EMBL" id="KEY70186.1"/>
    </source>
</evidence>
<evidence type="ECO:0008006" key="5">
    <source>
        <dbReference type="Google" id="ProtNLM"/>
    </source>
</evidence>
<dbReference type="EMBL" id="KL648458">
    <property type="protein sequence ID" value="KEY70186.1"/>
    <property type="molecule type" value="Genomic_DNA"/>
</dbReference>
<feature type="transmembrane region" description="Helical" evidence="2">
    <location>
        <begin position="12"/>
        <end position="34"/>
    </location>
</feature>
<protein>
    <recommendedName>
        <fullName evidence="5">Integral membrane protein</fullName>
    </recommendedName>
</protein>
<dbReference type="OrthoDB" id="5306317at2759"/>
<organism evidence="3 4">
    <name type="scientific">Stachybotrys chartarum (strain CBS 109288 / IBT 7711)</name>
    <name type="common">Toxic black mold</name>
    <name type="synonym">Stilbospora chartarum</name>
    <dbReference type="NCBI Taxonomy" id="1280523"/>
    <lineage>
        <taxon>Eukaryota</taxon>
        <taxon>Fungi</taxon>
        <taxon>Dikarya</taxon>
        <taxon>Ascomycota</taxon>
        <taxon>Pezizomycotina</taxon>
        <taxon>Sordariomycetes</taxon>
        <taxon>Hypocreomycetidae</taxon>
        <taxon>Hypocreales</taxon>
        <taxon>Stachybotryaceae</taxon>
        <taxon>Stachybotrys</taxon>
    </lineage>
</organism>
<feature type="compositionally biased region" description="Basic and acidic residues" evidence="1">
    <location>
        <begin position="279"/>
        <end position="304"/>
    </location>
</feature>
<sequence>MSSSSIPAYYELSWAILSTIGLANVFFGATVAGIAGFPRVALVPIIVSAACAIANGMCYYAFYTDYPIVNTAVASAFADLTWLIQEAGLSFYSYVILNKVLQRTSRIAFLSIFWTLIAAVSCIRFTILVIRVRYVLDGSRDAAALAIITSLHIGYFTTIALIECISAFFLLRKFHWARFSALNVSLFSYLMRSTEIRLAILALIGVTRAVTYSFQTTAQSATTVASQLDRFAYTLECLFPVMMFIDILAARLVFAHNSNTGSYRNNGPRSNTNQAPRADGGDHELYAMRSDDKNMQKTLERKNSDISSSELLSNGAMPSSGVVSIEGASGGPYSPNQGNEGISKTVEFRMYETRDT</sequence>
<keyword evidence="2" id="KW-1133">Transmembrane helix</keyword>